<sequence length="84" mass="9372">MEVAIKTGYLDDLKEPQKSRGNQKKKEGDVHAVGQTSTWSKFYEPQGYYLPPHPNVYYSYTGNVSSRPAVTGPTNLKAVVPKNN</sequence>
<gene>
    <name evidence="2" type="ORF">COLO4_29938</name>
</gene>
<evidence type="ECO:0000313" key="3">
    <source>
        <dbReference type="Proteomes" id="UP000187203"/>
    </source>
</evidence>
<dbReference type="Proteomes" id="UP000187203">
    <property type="component" value="Unassembled WGS sequence"/>
</dbReference>
<accession>A0A1R3HCE3</accession>
<name>A0A1R3HCE3_9ROSI</name>
<feature type="region of interest" description="Disordered" evidence="1">
    <location>
        <begin position="1"/>
        <end position="32"/>
    </location>
</feature>
<organism evidence="2 3">
    <name type="scientific">Corchorus olitorius</name>
    <dbReference type="NCBI Taxonomy" id="93759"/>
    <lineage>
        <taxon>Eukaryota</taxon>
        <taxon>Viridiplantae</taxon>
        <taxon>Streptophyta</taxon>
        <taxon>Embryophyta</taxon>
        <taxon>Tracheophyta</taxon>
        <taxon>Spermatophyta</taxon>
        <taxon>Magnoliopsida</taxon>
        <taxon>eudicotyledons</taxon>
        <taxon>Gunneridae</taxon>
        <taxon>Pentapetalae</taxon>
        <taxon>rosids</taxon>
        <taxon>malvids</taxon>
        <taxon>Malvales</taxon>
        <taxon>Malvaceae</taxon>
        <taxon>Grewioideae</taxon>
        <taxon>Apeibeae</taxon>
        <taxon>Corchorus</taxon>
    </lineage>
</organism>
<reference evidence="3" key="1">
    <citation type="submission" date="2013-09" db="EMBL/GenBank/DDBJ databases">
        <title>Corchorus olitorius genome sequencing.</title>
        <authorList>
            <person name="Alam M."/>
            <person name="Haque M.S."/>
            <person name="Islam M.S."/>
            <person name="Emdad E.M."/>
            <person name="Islam M.M."/>
            <person name="Ahmed B."/>
            <person name="Halim A."/>
            <person name="Hossen Q.M.M."/>
            <person name="Hossain M.Z."/>
            <person name="Ahmed R."/>
            <person name="Khan M.M."/>
            <person name="Islam R."/>
            <person name="Rashid M.M."/>
            <person name="Khan S.A."/>
            <person name="Rahman M.S."/>
            <person name="Alam M."/>
            <person name="Yahiya A.S."/>
            <person name="Khan M.S."/>
            <person name="Azam M.S."/>
            <person name="Haque T."/>
            <person name="Lashkar M.Z.H."/>
            <person name="Akhand A.I."/>
            <person name="Morshed G."/>
            <person name="Roy S."/>
            <person name="Uddin K.S."/>
            <person name="Rabeya T."/>
            <person name="Hossain A.S."/>
            <person name="Chowdhury A."/>
            <person name="Snigdha A.R."/>
            <person name="Mortoza M.S."/>
            <person name="Matin S.A."/>
            <person name="Hoque S.M.E."/>
            <person name="Islam M.K."/>
            <person name="Roy D.K."/>
            <person name="Haider R."/>
            <person name="Moosa M.M."/>
            <person name="Elias S.M."/>
            <person name="Hasan A.M."/>
            <person name="Jahan S."/>
            <person name="Shafiuddin M."/>
            <person name="Mahmood N."/>
            <person name="Shommy N.S."/>
        </authorList>
    </citation>
    <scope>NUCLEOTIDE SEQUENCE [LARGE SCALE GENOMIC DNA]</scope>
    <source>
        <strain evidence="3">cv. O-4</strain>
    </source>
</reference>
<protein>
    <submittedName>
        <fullName evidence="2">Uncharacterized protein</fullName>
    </submittedName>
</protein>
<feature type="compositionally biased region" description="Basic and acidic residues" evidence="1">
    <location>
        <begin position="9"/>
        <end position="30"/>
    </location>
</feature>
<comment type="caution">
    <text evidence="2">The sequence shown here is derived from an EMBL/GenBank/DDBJ whole genome shotgun (WGS) entry which is preliminary data.</text>
</comment>
<evidence type="ECO:0000313" key="2">
    <source>
        <dbReference type="EMBL" id="OMO68002.1"/>
    </source>
</evidence>
<proteinExistence type="predicted"/>
<evidence type="ECO:0000256" key="1">
    <source>
        <dbReference type="SAM" id="MobiDB-lite"/>
    </source>
</evidence>
<keyword evidence="3" id="KW-1185">Reference proteome</keyword>
<dbReference type="EMBL" id="AWUE01020470">
    <property type="protein sequence ID" value="OMO68002.1"/>
    <property type="molecule type" value="Genomic_DNA"/>
</dbReference>
<dbReference type="AlphaFoldDB" id="A0A1R3HCE3"/>